<feature type="compositionally biased region" description="Polar residues" evidence="1">
    <location>
        <begin position="87"/>
        <end position="103"/>
    </location>
</feature>
<accession>A0A5C3LDI8</accession>
<evidence type="ECO:0000313" key="3">
    <source>
        <dbReference type="Proteomes" id="UP000308652"/>
    </source>
</evidence>
<dbReference type="Proteomes" id="UP000308652">
    <property type="component" value="Unassembled WGS sequence"/>
</dbReference>
<sequence>MSSTGMAEDADTRTPTIHNSPLRRRAMTSVDLGRPKDLINEHGLAINPAENVSAAPDPRSLLVPLRLPRKPSAAQLSLRLAIPSDDYSPQSSNSPETPATLSSPITGIVDLTRYLKTHSSSPVAQGGLSDIYKGEWERQSEEDGRKESVLVAIKLLRVLSVKDQEGARARKVNWF</sequence>
<organism evidence="2 3">
    <name type="scientific">Crucibulum laeve</name>
    <dbReference type="NCBI Taxonomy" id="68775"/>
    <lineage>
        <taxon>Eukaryota</taxon>
        <taxon>Fungi</taxon>
        <taxon>Dikarya</taxon>
        <taxon>Basidiomycota</taxon>
        <taxon>Agaricomycotina</taxon>
        <taxon>Agaricomycetes</taxon>
        <taxon>Agaricomycetidae</taxon>
        <taxon>Agaricales</taxon>
        <taxon>Agaricineae</taxon>
        <taxon>Nidulariaceae</taxon>
        <taxon>Crucibulum</taxon>
    </lineage>
</organism>
<dbReference type="AlphaFoldDB" id="A0A5C3LDI8"/>
<keyword evidence="3" id="KW-1185">Reference proteome</keyword>
<name>A0A5C3LDI8_9AGAR</name>
<gene>
    <name evidence="2" type="ORF">BDQ12DRAFT_319570</name>
</gene>
<evidence type="ECO:0000313" key="2">
    <source>
        <dbReference type="EMBL" id="TFK31104.1"/>
    </source>
</evidence>
<proteinExistence type="predicted"/>
<dbReference type="OrthoDB" id="3054523at2759"/>
<feature type="region of interest" description="Disordered" evidence="1">
    <location>
        <begin position="1"/>
        <end position="30"/>
    </location>
</feature>
<reference evidence="2 3" key="1">
    <citation type="journal article" date="2019" name="Nat. Ecol. Evol.">
        <title>Megaphylogeny resolves global patterns of mushroom evolution.</title>
        <authorList>
            <person name="Varga T."/>
            <person name="Krizsan K."/>
            <person name="Foldi C."/>
            <person name="Dima B."/>
            <person name="Sanchez-Garcia M."/>
            <person name="Sanchez-Ramirez S."/>
            <person name="Szollosi G.J."/>
            <person name="Szarkandi J.G."/>
            <person name="Papp V."/>
            <person name="Albert L."/>
            <person name="Andreopoulos W."/>
            <person name="Angelini C."/>
            <person name="Antonin V."/>
            <person name="Barry K.W."/>
            <person name="Bougher N.L."/>
            <person name="Buchanan P."/>
            <person name="Buyck B."/>
            <person name="Bense V."/>
            <person name="Catcheside P."/>
            <person name="Chovatia M."/>
            <person name="Cooper J."/>
            <person name="Damon W."/>
            <person name="Desjardin D."/>
            <person name="Finy P."/>
            <person name="Geml J."/>
            <person name="Haridas S."/>
            <person name="Hughes K."/>
            <person name="Justo A."/>
            <person name="Karasinski D."/>
            <person name="Kautmanova I."/>
            <person name="Kiss B."/>
            <person name="Kocsube S."/>
            <person name="Kotiranta H."/>
            <person name="LaButti K.M."/>
            <person name="Lechner B.E."/>
            <person name="Liimatainen K."/>
            <person name="Lipzen A."/>
            <person name="Lukacs Z."/>
            <person name="Mihaltcheva S."/>
            <person name="Morgado L.N."/>
            <person name="Niskanen T."/>
            <person name="Noordeloos M.E."/>
            <person name="Ohm R.A."/>
            <person name="Ortiz-Santana B."/>
            <person name="Ovrebo C."/>
            <person name="Racz N."/>
            <person name="Riley R."/>
            <person name="Savchenko A."/>
            <person name="Shiryaev A."/>
            <person name="Soop K."/>
            <person name="Spirin V."/>
            <person name="Szebenyi C."/>
            <person name="Tomsovsky M."/>
            <person name="Tulloss R.E."/>
            <person name="Uehling J."/>
            <person name="Grigoriev I.V."/>
            <person name="Vagvolgyi C."/>
            <person name="Papp T."/>
            <person name="Martin F.M."/>
            <person name="Miettinen O."/>
            <person name="Hibbett D.S."/>
            <person name="Nagy L.G."/>
        </authorList>
    </citation>
    <scope>NUCLEOTIDE SEQUENCE [LARGE SCALE GENOMIC DNA]</scope>
    <source>
        <strain evidence="2 3">CBS 166.37</strain>
    </source>
</reference>
<feature type="region of interest" description="Disordered" evidence="1">
    <location>
        <begin position="80"/>
        <end position="103"/>
    </location>
</feature>
<dbReference type="EMBL" id="ML213909">
    <property type="protein sequence ID" value="TFK31104.1"/>
    <property type="molecule type" value="Genomic_DNA"/>
</dbReference>
<evidence type="ECO:0000256" key="1">
    <source>
        <dbReference type="SAM" id="MobiDB-lite"/>
    </source>
</evidence>
<protein>
    <submittedName>
        <fullName evidence="2">Uncharacterized protein</fullName>
    </submittedName>
</protein>